<dbReference type="RefSeq" id="WP_083625745.1">
    <property type="nucleotide sequence ID" value="NZ_LR734880.1"/>
</dbReference>
<dbReference type="GO" id="GO:0003676">
    <property type="term" value="F:nucleic acid binding"/>
    <property type="evidence" value="ECO:0007669"/>
    <property type="project" value="InterPro"/>
</dbReference>
<dbReference type="Pfam" id="PF08814">
    <property type="entry name" value="XisH"/>
    <property type="match status" value="1"/>
</dbReference>
<gene>
    <name evidence="1" type="primary">xisH</name>
    <name evidence="1" type="ORF">PL8927_790080</name>
</gene>
<reference evidence="1" key="1">
    <citation type="submission" date="2019-10" db="EMBL/GenBank/DDBJ databases">
        <authorList>
            <consortium name="Genoscope - CEA"/>
            <person name="William W."/>
        </authorList>
    </citation>
    <scope>NUCLEOTIDE SEQUENCE [LARGE SCALE GENOMIC DNA]</scope>
    <source>
        <strain evidence="1">BBR_PRJEB10992</strain>
    </source>
</reference>
<dbReference type="InterPro" id="IPR014919">
    <property type="entry name" value="XisH"/>
</dbReference>
<dbReference type="OrthoDB" id="456752at2"/>
<dbReference type="InterPro" id="IPR011856">
    <property type="entry name" value="tRNA_endonuc-like_dom_sf"/>
</dbReference>
<comment type="caution">
    <text evidence="1">The sequence shown here is derived from an EMBL/GenBank/DDBJ whole genome shotgun (WGS) entry which is preliminary data.</text>
</comment>
<evidence type="ECO:0000313" key="2">
    <source>
        <dbReference type="Proteomes" id="UP000184550"/>
    </source>
</evidence>
<accession>A0A7Z9C2H1</accession>
<protein>
    <submittedName>
        <fullName evidence="1">FdxN element excision controlling factor protein</fullName>
    </submittedName>
</protein>
<dbReference type="Gene3D" id="3.40.1350.10">
    <property type="match status" value="1"/>
</dbReference>
<dbReference type="EMBL" id="CZCU02000156">
    <property type="protein sequence ID" value="VXD23946.1"/>
    <property type="molecule type" value="Genomic_DNA"/>
</dbReference>
<dbReference type="Proteomes" id="UP000184550">
    <property type="component" value="Unassembled WGS sequence"/>
</dbReference>
<dbReference type="InterPro" id="IPR011335">
    <property type="entry name" value="Restrct_endonuc-II-like"/>
</dbReference>
<organism evidence="1 2">
    <name type="scientific">Planktothrix serta PCC 8927</name>
    <dbReference type="NCBI Taxonomy" id="671068"/>
    <lineage>
        <taxon>Bacteria</taxon>
        <taxon>Bacillati</taxon>
        <taxon>Cyanobacteriota</taxon>
        <taxon>Cyanophyceae</taxon>
        <taxon>Oscillatoriophycideae</taxon>
        <taxon>Oscillatoriales</taxon>
        <taxon>Microcoleaceae</taxon>
        <taxon>Planktothrix</taxon>
    </lineage>
</organism>
<dbReference type="SUPFAM" id="SSF52980">
    <property type="entry name" value="Restriction endonuclease-like"/>
    <property type="match status" value="1"/>
</dbReference>
<dbReference type="AlphaFoldDB" id="A0A7Z9C2H1"/>
<name>A0A7Z9C2H1_9CYAN</name>
<evidence type="ECO:0000313" key="1">
    <source>
        <dbReference type="EMBL" id="VXD23946.1"/>
    </source>
</evidence>
<proteinExistence type="predicted"/>
<dbReference type="CDD" id="cd22366">
    <property type="entry name" value="XisH-like"/>
    <property type="match status" value="1"/>
</dbReference>
<keyword evidence="2" id="KW-1185">Reference proteome</keyword>
<sequence>MPARDATHKIVKQALIKDGWEITDDPYVISYGERFLFVDLAARESEPLKSLEGRLISAKKDNSKIAIEIKEFRGQSSIADLQQAIGQYILYRILLSQVDPKRVLYLAVSDITYNNIFSEPVGELAIAEIPLNLLVVDVKQGEVKQWIPQRPTEISSNKFS</sequence>